<dbReference type="Pfam" id="PF00505">
    <property type="entry name" value="HMG_box"/>
    <property type="match status" value="1"/>
</dbReference>
<dbReference type="Gene3D" id="2.30.29.220">
    <property type="entry name" value="Structure-specific recognition protein (SSRP1)"/>
    <property type="match status" value="1"/>
</dbReference>
<dbReference type="InterPro" id="IPR000969">
    <property type="entry name" value="SSRP1/POB3"/>
</dbReference>
<dbReference type="Gene3D" id="2.30.29.30">
    <property type="entry name" value="Pleckstrin-homology domain (PH domain)/Phosphotyrosine-binding domain (PTB)"/>
    <property type="match status" value="2"/>
</dbReference>
<dbReference type="Gene3D" id="1.10.30.10">
    <property type="entry name" value="High mobility group box domain"/>
    <property type="match status" value="1"/>
</dbReference>
<feature type="DNA-binding region" description="HMG box" evidence="11">
    <location>
        <begin position="576"/>
        <end position="644"/>
    </location>
</feature>
<keyword evidence="9 12" id="KW-0234">DNA repair</keyword>
<keyword evidence="7 11" id="KW-0238">DNA-binding</keyword>
<keyword evidence="6 12" id="KW-0805">Transcription regulation</keyword>
<reference evidence="15" key="1">
    <citation type="submission" date="2022-03" db="EMBL/GenBank/DDBJ databases">
        <title>A functionally conserved STORR gene fusion in Papaver species that diverged 16.8 million years ago.</title>
        <authorList>
            <person name="Catania T."/>
        </authorList>
    </citation>
    <scope>NUCLEOTIDE SEQUENCE</scope>
    <source>
        <strain evidence="15">S-191538</strain>
    </source>
</reference>
<dbReference type="CDD" id="cd13231">
    <property type="entry name" value="PH2_SSRP1-like"/>
    <property type="match status" value="1"/>
</dbReference>
<evidence type="ECO:0000259" key="14">
    <source>
        <dbReference type="PROSITE" id="PS50118"/>
    </source>
</evidence>
<dbReference type="SUPFAM" id="SSF50729">
    <property type="entry name" value="PH domain-like"/>
    <property type="match status" value="1"/>
</dbReference>
<dbReference type="FunFam" id="2.30.29.150:FF:000001">
    <property type="entry name" value="Fact complex subunit ssrp1"/>
    <property type="match status" value="1"/>
</dbReference>
<dbReference type="InterPro" id="IPR048993">
    <property type="entry name" value="SSRP1-like_PH1"/>
</dbReference>
<keyword evidence="5 12" id="KW-0227">DNA damage</keyword>
<evidence type="ECO:0000256" key="7">
    <source>
        <dbReference type="ARBA" id="ARBA00023125"/>
    </source>
</evidence>
<feature type="compositionally biased region" description="Basic and acidic residues" evidence="13">
    <location>
        <begin position="503"/>
        <end position="515"/>
    </location>
</feature>
<feature type="compositionally biased region" description="Acidic residues" evidence="13">
    <location>
        <begin position="488"/>
        <end position="502"/>
    </location>
</feature>
<dbReference type="GO" id="GO:0035101">
    <property type="term" value="C:FACT complex"/>
    <property type="evidence" value="ECO:0007669"/>
    <property type="project" value="TreeGrafter"/>
</dbReference>
<evidence type="ECO:0000256" key="13">
    <source>
        <dbReference type="SAM" id="MobiDB-lite"/>
    </source>
</evidence>
<dbReference type="FunFam" id="2.30.29.30:FF:000214">
    <property type="entry name" value="FACT complex subunit SSRP1"/>
    <property type="match status" value="1"/>
</dbReference>
<dbReference type="SUPFAM" id="SSF47095">
    <property type="entry name" value="HMG-box"/>
    <property type="match status" value="1"/>
</dbReference>
<dbReference type="InterPro" id="IPR038167">
    <property type="entry name" value="SSRP1_sf"/>
</dbReference>
<evidence type="ECO:0000256" key="12">
    <source>
        <dbReference type="RuleBase" id="RU364013"/>
    </source>
</evidence>
<dbReference type="Proteomes" id="UP001177140">
    <property type="component" value="Unassembled WGS sequence"/>
</dbReference>
<dbReference type="Gene3D" id="2.30.29.150">
    <property type="match status" value="1"/>
</dbReference>
<dbReference type="PANTHER" id="PTHR45849:SF1">
    <property type="entry name" value="FACT COMPLEX SUBUNIT SSRP1"/>
    <property type="match status" value="1"/>
</dbReference>
<proteinExistence type="inferred from homology"/>
<dbReference type="InterPro" id="IPR036910">
    <property type="entry name" value="HMG_box_dom_sf"/>
</dbReference>
<dbReference type="InterPro" id="IPR035417">
    <property type="entry name" value="SSRP1/POB3_N"/>
</dbReference>
<comment type="subcellular location">
    <subcellularLocation>
        <location evidence="12">Nucleus</location>
    </subcellularLocation>
    <subcellularLocation>
        <location evidence="12">Chromosome</location>
    </subcellularLocation>
</comment>
<dbReference type="InterPro" id="IPR024954">
    <property type="entry name" value="SSRP1_DD"/>
</dbReference>
<dbReference type="GO" id="GO:0003677">
    <property type="term" value="F:DNA binding"/>
    <property type="evidence" value="ECO:0007669"/>
    <property type="project" value="UniProtKB-UniRule"/>
</dbReference>
<protein>
    <recommendedName>
        <fullName evidence="12">FACT complex subunit SSRP1</fullName>
    </recommendedName>
</protein>
<organism evidence="15 16">
    <name type="scientific">Papaver nudicaule</name>
    <name type="common">Iceland poppy</name>
    <dbReference type="NCBI Taxonomy" id="74823"/>
    <lineage>
        <taxon>Eukaryota</taxon>
        <taxon>Viridiplantae</taxon>
        <taxon>Streptophyta</taxon>
        <taxon>Embryophyta</taxon>
        <taxon>Tracheophyta</taxon>
        <taxon>Spermatophyta</taxon>
        <taxon>Magnoliopsida</taxon>
        <taxon>Ranunculales</taxon>
        <taxon>Papaveraceae</taxon>
        <taxon>Papaveroideae</taxon>
        <taxon>Papaver</taxon>
    </lineage>
</organism>
<dbReference type="Pfam" id="PF17292">
    <property type="entry name" value="POB3_N"/>
    <property type="match status" value="1"/>
</dbReference>
<dbReference type="GO" id="GO:0031491">
    <property type="term" value="F:nucleosome binding"/>
    <property type="evidence" value="ECO:0007669"/>
    <property type="project" value="TreeGrafter"/>
</dbReference>
<dbReference type="EMBL" id="JAJJMA010148289">
    <property type="protein sequence ID" value="MCL7034672.1"/>
    <property type="molecule type" value="Genomic_DNA"/>
</dbReference>
<evidence type="ECO:0000313" key="16">
    <source>
        <dbReference type="Proteomes" id="UP001177140"/>
    </source>
</evidence>
<evidence type="ECO:0000256" key="1">
    <source>
        <dbReference type="ARBA" id="ARBA00010060"/>
    </source>
</evidence>
<evidence type="ECO:0000313" key="15">
    <source>
        <dbReference type="EMBL" id="MCL7034672.1"/>
    </source>
</evidence>
<dbReference type="GO" id="GO:0006260">
    <property type="term" value="P:DNA replication"/>
    <property type="evidence" value="ECO:0007669"/>
    <property type="project" value="UniProtKB-KW"/>
</dbReference>
<evidence type="ECO:0000256" key="4">
    <source>
        <dbReference type="ARBA" id="ARBA00022705"/>
    </source>
</evidence>
<name>A0AA41S7T4_PAPNU</name>
<dbReference type="FunFam" id="2.30.29.220:FF:000002">
    <property type="entry name" value="FACT complex subunit SSRP1"/>
    <property type="match status" value="1"/>
</dbReference>
<dbReference type="PRINTS" id="PR00887">
    <property type="entry name" value="SSRCOGNITION"/>
</dbReference>
<dbReference type="SMART" id="SM00398">
    <property type="entry name" value="HMG"/>
    <property type="match status" value="1"/>
</dbReference>
<dbReference type="Pfam" id="PF21103">
    <property type="entry name" value="PH1_SSRP1-like"/>
    <property type="match status" value="1"/>
</dbReference>
<comment type="caution">
    <text evidence="15">The sequence shown here is derived from an EMBL/GenBank/DDBJ whole genome shotgun (WGS) entry which is preliminary data.</text>
</comment>
<dbReference type="FunFam" id="1.10.30.10:FF:000016">
    <property type="entry name" value="FACT complex subunit SSRP1"/>
    <property type="match status" value="1"/>
</dbReference>
<keyword evidence="4 12" id="KW-0235">DNA replication</keyword>
<evidence type="ECO:0000256" key="8">
    <source>
        <dbReference type="ARBA" id="ARBA00023163"/>
    </source>
</evidence>
<dbReference type="InterPro" id="IPR050454">
    <property type="entry name" value="RTT106/SSRP1_HistChap/FACT"/>
</dbReference>
<keyword evidence="10 11" id="KW-0539">Nucleus</keyword>
<dbReference type="Pfam" id="PF08512">
    <property type="entry name" value="Rttp106-like_middle"/>
    <property type="match status" value="1"/>
</dbReference>
<evidence type="ECO:0000256" key="5">
    <source>
        <dbReference type="ARBA" id="ARBA00022763"/>
    </source>
</evidence>
<feature type="domain" description="HMG box" evidence="14">
    <location>
        <begin position="576"/>
        <end position="644"/>
    </location>
</feature>
<comment type="subunit">
    <text evidence="2">Component of the FACT complex, a stable heterodimer of SPT16 and SSRP1.</text>
</comment>
<dbReference type="InterPro" id="IPR011993">
    <property type="entry name" value="PH-like_dom_sf"/>
</dbReference>
<keyword evidence="3 12" id="KW-0158">Chromosome</keyword>
<evidence type="ECO:0000256" key="6">
    <source>
        <dbReference type="ARBA" id="ARBA00023015"/>
    </source>
</evidence>
<dbReference type="PANTHER" id="PTHR45849">
    <property type="entry name" value="FACT COMPLEX SUBUNIT SSRP1"/>
    <property type="match status" value="1"/>
</dbReference>
<evidence type="ECO:0000256" key="11">
    <source>
        <dbReference type="PROSITE-ProRule" id="PRU00267"/>
    </source>
</evidence>
<comment type="similarity">
    <text evidence="1 12">Belongs to the SSRP1 family.</text>
</comment>
<evidence type="ECO:0000256" key="10">
    <source>
        <dbReference type="ARBA" id="ARBA00023242"/>
    </source>
</evidence>
<evidence type="ECO:0000256" key="2">
    <source>
        <dbReference type="ARBA" id="ARBA00011111"/>
    </source>
</evidence>
<feature type="compositionally biased region" description="Basic and acidic residues" evidence="13">
    <location>
        <begin position="528"/>
        <end position="540"/>
    </location>
</feature>
<feature type="region of interest" description="Disordered" evidence="13">
    <location>
        <begin position="460"/>
        <end position="582"/>
    </location>
</feature>
<dbReference type="InterPro" id="IPR013719">
    <property type="entry name" value="RTT106/SPT16-like_middle_dom"/>
</dbReference>
<dbReference type="CDD" id="cd13230">
    <property type="entry name" value="PH1_SSRP1-like"/>
    <property type="match status" value="1"/>
</dbReference>
<feature type="compositionally biased region" description="Polar residues" evidence="13">
    <location>
        <begin position="476"/>
        <end position="486"/>
    </location>
</feature>
<keyword evidence="8 12" id="KW-0804">Transcription</keyword>
<dbReference type="AlphaFoldDB" id="A0AA41S7T4"/>
<dbReference type="PROSITE" id="PS50118">
    <property type="entry name" value="HMG_BOX_2"/>
    <property type="match status" value="1"/>
</dbReference>
<dbReference type="GO" id="GO:0042393">
    <property type="term" value="F:histone binding"/>
    <property type="evidence" value="ECO:0007669"/>
    <property type="project" value="TreeGrafter"/>
</dbReference>
<evidence type="ECO:0000256" key="9">
    <source>
        <dbReference type="ARBA" id="ARBA00023204"/>
    </source>
</evidence>
<comment type="function">
    <text evidence="12">Component of the FACT complex, a general chromatin factor that acts to reorganize nucleosomes. The FACT complex is involved in multiple processes that require DNA as a template such as mRNA elongation, DNA replication and DNA repair. During transcription elongation the FACT complex acts as a histone chaperone that both destabilizes and restores nucleosomal structure. It facilitates the passage of RNA polymerase II and transcription by promoting the dissociation of one histone H2A-H2B dimer from the nucleosome, then subsequently promotes the reestablishment of the nucleosome following the passage of RNA polymerase II.</text>
</comment>
<dbReference type="GO" id="GO:0048731">
    <property type="term" value="P:system development"/>
    <property type="evidence" value="ECO:0007669"/>
    <property type="project" value="UniProtKB-ARBA"/>
</dbReference>
<dbReference type="SMART" id="SM01287">
    <property type="entry name" value="Rtt106"/>
    <property type="match status" value="1"/>
</dbReference>
<gene>
    <name evidence="15" type="ORF">MKW94_030596</name>
</gene>
<sequence>MTEGTLYHNILLGGHGGTKSGQLRVHPDGIAWKKQDGGNNNVVNVSKSDILGLTWMKIPRTYQISIRTRDGAFYKFLGFRQQDVTSLIAYVQTNIGVTPVEKEFSVSGKNWGEADLDGNMLTFNVGSKQAFEISLADVSQTQMQGKNDVALEFHVDDATVANEKDSLVEMCFHIPSSNVQYVGDENRPPAQVFRDRIMAMGDVGSSGEEAIVTFEGVNILTPRGRYNVELHATSLRLQGMGANDFKIQYSNVVRLFLLPKSNQPHTYVVVSLDTPIRKGQTLYPHIVLHFETELVAESTLSLSEDVLATKYEGKLEPSYKGFIHENFTTIFRGLCGSNAKITKPGKFRSCQDGYAVKASLKAEDGALYPLERGFFFLPKPPTLILHDEVEFIEFQMHAAAGTSMHYFDLLVSLRNDQEYLFGNIQRNEYHNLYDYINDKGLKIINHGNGPTMKDAEQFKDAVDESDDEDFKPMAETSGSEEGSATDDSGGEDSDASLDEEDKEMPAKKESRKEASTSKPPSATKRKSPKDGDKESKKEASASKPASAGKRKKSPKDGDNDGGKKKKPKKKKDPNAPKNSMSSFMFFSQAERENIKKNNPGLSFTNTAKALGEQWKKMTAEEKEPYEAKAKADKIRYKDAMAEYKRDAPAAAISHSDSE</sequence>
<dbReference type="InterPro" id="IPR009071">
    <property type="entry name" value="HMG_box_dom"/>
</dbReference>
<dbReference type="GO" id="GO:0006281">
    <property type="term" value="P:DNA repair"/>
    <property type="evidence" value="ECO:0007669"/>
    <property type="project" value="UniProtKB-KW"/>
</dbReference>
<dbReference type="Pfam" id="PF03531">
    <property type="entry name" value="SSrecog"/>
    <property type="match status" value="1"/>
</dbReference>
<evidence type="ECO:0000256" key="3">
    <source>
        <dbReference type="ARBA" id="ARBA00022454"/>
    </source>
</evidence>
<accession>A0AA41S7T4</accession>
<keyword evidence="16" id="KW-1185">Reference proteome</keyword>